<evidence type="ECO:0000259" key="3">
    <source>
        <dbReference type="Pfam" id="PF00294"/>
    </source>
</evidence>
<dbReference type="Gene3D" id="3.40.1190.20">
    <property type="match status" value="2"/>
</dbReference>
<dbReference type="PANTHER" id="PTHR10584:SF166">
    <property type="entry name" value="RIBOKINASE"/>
    <property type="match status" value="1"/>
</dbReference>
<proteinExistence type="predicted"/>
<evidence type="ECO:0000313" key="5">
    <source>
        <dbReference type="Proteomes" id="UP000178129"/>
    </source>
</evidence>
<reference evidence="5" key="1">
    <citation type="submission" date="2016-03" db="EMBL/GenBank/DDBJ databases">
        <authorList>
            <person name="Ploux O."/>
        </authorList>
    </citation>
    <scope>NUCLEOTIDE SEQUENCE [LARGE SCALE GENOMIC DNA]</scope>
    <source>
        <strain evidence="5">UK7</strain>
    </source>
</reference>
<evidence type="ECO:0000256" key="2">
    <source>
        <dbReference type="ARBA" id="ARBA00022777"/>
    </source>
</evidence>
<dbReference type="GO" id="GO:0006796">
    <property type="term" value="P:phosphate-containing compound metabolic process"/>
    <property type="evidence" value="ECO:0007669"/>
    <property type="project" value="UniProtKB-ARBA"/>
</dbReference>
<name>A0A1E1KLA2_9HELO</name>
<accession>A0A1E1KLA2</accession>
<feature type="domain" description="Carbohydrate kinase PfkB" evidence="3">
    <location>
        <begin position="112"/>
        <end position="201"/>
    </location>
</feature>
<dbReference type="Pfam" id="PF00294">
    <property type="entry name" value="PfkB"/>
    <property type="match status" value="1"/>
</dbReference>
<comment type="caution">
    <text evidence="4">The sequence shown here is derived from an EMBL/GenBank/DDBJ whole genome shotgun (WGS) entry which is preliminary data.</text>
</comment>
<evidence type="ECO:0000256" key="1">
    <source>
        <dbReference type="ARBA" id="ARBA00022679"/>
    </source>
</evidence>
<keyword evidence="1" id="KW-0808">Transferase</keyword>
<dbReference type="PANTHER" id="PTHR10584">
    <property type="entry name" value="SUGAR KINASE"/>
    <property type="match status" value="1"/>
</dbReference>
<dbReference type="AlphaFoldDB" id="A0A1E1KLA2"/>
<organism evidence="4 5">
    <name type="scientific">Rhynchosporium graminicola</name>
    <dbReference type="NCBI Taxonomy" id="2792576"/>
    <lineage>
        <taxon>Eukaryota</taxon>
        <taxon>Fungi</taxon>
        <taxon>Dikarya</taxon>
        <taxon>Ascomycota</taxon>
        <taxon>Pezizomycotina</taxon>
        <taxon>Leotiomycetes</taxon>
        <taxon>Helotiales</taxon>
        <taxon>Ploettnerulaceae</taxon>
        <taxon>Rhynchosporium</taxon>
    </lineage>
</organism>
<dbReference type="GO" id="GO:0016301">
    <property type="term" value="F:kinase activity"/>
    <property type="evidence" value="ECO:0007669"/>
    <property type="project" value="UniProtKB-KW"/>
</dbReference>
<keyword evidence="2" id="KW-0418">Kinase</keyword>
<protein>
    <recommendedName>
        <fullName evidence="3">Carbohydrate kinase PfkB domain-containing protein</fullName>
    </recommendedName>
</protein>
<dbReference type="EMBL" id="FJUW01000015">
    <property type="protein sequence ID" value="CZS98796.1"/>
    <property type="molecule type" value="Genomic_DNA"/>
</dbReference>
<dbReference type="InterPro" id="IPR011611">
    <property type="entry name" value="PfkB_dom"/>
</dbReference>
<gene>
    <name evidence="4" type="ORF">RCO7_09127</name>
</gene>
<keyword evidence="5" id="KW-1185">Reference proteome</keyword>
<dbReference type="InterPro" id="IPR029056">
    <property type="entry name" value="Ribokinase-like"/>
</dbReference>
<evidence type="ECO:0000313" key="4">
    <source>
        <dbReference type="EMBL" id="CZS98796.1"/>
    </source>
</evidence>
<sequence length="208" mass="22635">MQNSIPPSTIKTRTISMLGALLEDHTVVTNIHPNEEETVIAKSYSSQMGSKGANTSIAVLRLSRTKPEPSLIKTSDRTDPLQYRSQPLEGGMTPHFLIAQLEIQREAVVQAIYPIMNETEANIFSEAQDEAMRNDNDSKDTTAYFHDLGVPNVVITLGEKGAYYSRNSAESGSAAAETDCEVIDTSGAGDTFVGADFVSYLAQTREGR</sequence>
<dbReference type="InterPro" id="IPR002139">
    <property type="entry name" value="Ribo/fructo_kinase"/>
</dbReference>
<dbReference type="InParanoid" id="A0A1E1KLA2"/>
<dbReference type="SUPFAM" id="SSF53613">
    <property type="entry name" value="Ribokinase-like"/>
    <property type="match status" value="1"/>
</dbReference>
<dbReference type="Proteomes" id="UP000178129">
    <property type="component" value="Unassembled WGS sequence"/>
</dbReference>
<dbReference type="PRINTS" id="PR00990">
    <property type="entry name" value="RIBOKINASE"/>
</dbReference>
<dbReference type="STRING" id="914237.A0A1E1KLA2"/>